<dbReference type="Pfam" id="PF14595">
    <property type="entry name" value="Thioredoxin_9"/>
    <property type="match status" value="1"/>
</dbReference>
<dbReference type="Gene3D" id="3.40.30.10">
    <property type="entry name" value="Glutaredoxin"/>
    <property type="match status" value="1"/>
</dbReference>
<name>A0A1M7Z7K6_9BACT</name>
<dbReference type="EMBL" id="FRXN01000001">
    <property type="protein sequence ID" value="SHO60908.1"/>
    <property type="molecule type" value="Genomic_DNA"/>
</dbReference>
<reference evidence="2" key="1">
    <citation type="submission" date="2016-12" db="EMBL/GenBank/DDBJ databases">
        <authorList>
            <person name="Varghese N."/>
            <person name="Submissions S."/>
        </authorList>
    </citation>
    <scope>NUCLEOTIDE SEQUENCE [LARGE SCALE GENOMIC DNA]</scope>
    <source>
        <strain evidence="2">DSM 25035</strain>
    </source>
</reference>
<protein>
    <submittedName>
        <fullName evidence="1">Thioredoxin</fullName>
    </submittedName>
</protein>
<dbReference type="Proteomes" id="UP000184609">
    <property type="component" value="Unassembled WGS sequence"/>
</dbReference>
<evidence type="ECO:0000313" key="1">
    <source>
        <dbReference type="EMBL" id="SHO60908.1"/>
    </source>
</evidence>
<accession>A0A1M7Z7K6</accession>
<sequence length="207" mass="23976">MTENLNQTITPQIIAISQTYTEYREMVQTFVQEGKTTGPFQTEAYLEYTKMANQRMNRWDKTAQVSEEMKELVESLPSQTWLVITEAWCGDAGQSLPYINKLAELNPGIQLRIILRDENLEVMDRYLTNGARSIPKLISLSPDLESEYFVWGPKPQFLIDKFKAFKADPQGQTSKEYNESVQLWYARDKNQSLEKELKDKITEAFLG</sequence>
<dbReference type="InterPro" id="IPR036249">
    <property type="entry name" value="Thioredoxin-like_sf"/>
</dbReference>
<proteinExistence type="predicted"/>
<dbReference type="RefSeq" id="WP_073570715.1">
    <property type="nucleotide sequence ID" value="NZ_FRXN01000001.1"/>
</dbReference>
<dbReference type="STRING" id="1073327.SAMN04488108_1108"/>
<organism evidence="1 2">
    <name type="scientific">Algoriphagus zhangzhouensis</name>
    <dbReference type="NCBI Taxonomy" id="1073327"/>
    <lineage>
        <taxon>Bacteria</taxon>
        <taxon>Pseudomonadati</taxon>
        <taxon>Bacteroidota</taxon>
        <taxon>Cytophagia</taxon>
        <taxon>Cytophagales</taxon>
        <taxon>Cyclobacteriaceae</taxon>
        <taxon>Algoriphagus</taxon>
    </lineage>
</organism>
<dbReference type="AlphaFoldDB" id="A0A1M7Z7K6"/>
<gene>
    <name evidence="1" type="ORF">SAMN04488108_1108</name>
</gene>
<dbReference type="OrthoDB" id="6120799at2"/>
<keyword evidence="2" id="KW-1185">Reference proteome</keyword>
<evidence type="ECO:0000313" key="2">
    <source>
        <dbReference type="Proteomes" id="UP000184609"/>
    </source>
</evidence>
<dbReference type="SUPFAM" id="SSF52833">
    <property type="entry name" value="Thioredoxin-like"/>
    <property type="match status" value="1"/>
</dbReference>